<comment type="caution">
    <text evidence="1">The sequence shown here is derived from an EMBL/GenBank/DDBJ whole genome shotgun (WGS) entry which is preliminary data.</text>
</comment>
<dbReference type="RefSeq" id="WP_044076663.1">
    <property type="nucleotide sequence ID" value="NZ_KB235937.1"/>
</dbReference>
<keyword evidence="2" id="KW-1185">Reference proteome</keyword>
<evidence type="ECO:0000313" key="2">
    <source>
        <dbReference type="Proteomes" id="UP000034681"/>
    </source>
</evidence>
<dbReference type="InterPro" id="IPR043519">
    <property type="entry name" value="NT_sf"/>
</dbReference>
<name>A0A0M2PWJ6_PROHO</name>
<protein>
    <submittedName>
        <fullName evidence="1">Uncharacterized protein</fullName>
    </submittedName>
</protein>
<sequence length="218" mass="24080">MTLPDLPNQVTVPAKLDPNAAKRKALIQLISKYINPGSGSSIQFLKQRTWQLPMITLQQIIPNSPFVIVGGVATRLYMPERMTLDIDILINTQDAQQVYQNLLNANASKISNLSIPGSQWQLEDGTSLDVIEEDSEWAQNAIKSPNYAPDGSPVIQLSYLVLMKFLAGRSQDIADISRMLGSAQEVELDPVKAVITTYLPQALEDLESLIILGKLEYS</sequence>
<dbReference type="Gene3D" id="3.30.460.40">
    <property type="match status" value="1"/>
</dbReference>
<dbReference type="AlphaFoldDB" id="A0A0M2PWJ6"/>
<proteinExistence type="predicted"/>
<dbReference type="EMBL" id="AJTX02000006">
    <property type="protein sequence ID" value="KKI99043.1"/>
    <property type="molecule type" value="Genomic_DNA"/>
</dbReference>
<dbReference type="OrthoDB" id="572470at2"/>
<dbReference type="SUPFAM" id="SSF81301">
    <property type="entry name" value="Nucleotidyltransferase"/>
    <property type="match status" value="1"/>
</dbReference>
<organism evidence="1 2">
    <name type="scientific">Prochlorothrix hollandica PCC 9006 = CALU 1027</name>
    <dbReference type="NCBI Taxonomy" id="317619"/>
    <lineage>
        <taxon>Bacteria</taxon>
        <taxon>Bacillati</taxon>
        <taxon>Cyanobacteriota</taxon>
        <taxon>Cyanophyceae</taxon>
        <taxon>Prochlorotrichales</taxon>
        <taxon>Prochlorotrichaceae</taxon>
        <taxon>Prochlorothrix</taxon>
    </lineage>
</organism>
<evidence type="ECO:0000313" key="1">
    <source>
        <dbReference type="EMBL" id="KKI99043.1"/>
    </source>
</evidence>
<reference evidence="1" key="1">
    <citation type="submission" date="2012-04" db="EMBL/GenBank/DDBJ databases">
        <authorList>
            <person name="Borisov I.G."/>
            <person name="Ivanikova N.V."/>
            <person name="Pinevich A.V."/>
        </authorList>
    </citation>
    <scope>NUCLEOTIDE SEQUENCE</scope>
    <source>
        <strain evidence="1">CALU 1027</strain>
    </source>
</reference>
<gene>
    <name evidence="1" type="ORF">PROH_14670</name>
</gene>
<dbReference type="Proteomes" id="UP000034681">
    <property type="component" value="Unassembled WGS sequence"/>
</dbReference>
<accession>A0A0M2PWJ6</accession>